<organism evidence="2 3">
    <name type="scientific">Phytophthora palmivora</name>
    <dbReference type="NCBI Taxonomy" id="4796"/>
    <lineage>
        <taxon>Eukaryota</taxon>
        <taxon>Sar</taxon>
        <taxon>Stramenopiles</taxon>
        <taxon>Oomycota</taxon>
        <taxon>Peronosporomycetes</taxon>
        <taxon>Peronosporales</taxon>
        <taxon>Peronosporaceae</taxon>
        <taxon>Phytophthora</taxon>
    </lineage>
</organism>
<dbReference type="EMBL" id="NCKW01001818">
    <property type="protein sequence ID" value="POM79273.1"/>
    <property type="molecule type" value="Genomic_DNA"/>
</dbReference>
<dbReference type="Proteomes" id="UP000237271">
    <property type="component" value="Unassembled WGS sequence"/>
</dbReference>
<gene>
    <name evidence="2" type="ORF">PHPALM_3101</name>
</gene>
<evidence type="ECO:0000313" key="2">
    <source>
        <dbReference type="EMBL" id="POM79273.1"/>
    </source>
</evidence>
<keyword evidence="1" id="KW-0812">Transmembrane</keyword>
<keyword evidence="1" id="KW-1133">Transmembrane helix</keyword>
<keyword evidence="3" id="KW-1185">Reference proteome</keyword>
<feature type="transmembrane region" description="Helical" evidence="1">
    <location>
        <begin position="30"/>
        <end position="51"/>
    </location>
</feature>
<evidence type="ECO:0008006" key="4">
    <source>
        <dbReference type="Google" id="ProtNLM"/>
    </source>
</evidence>
<evidence type="ECO:0000256" key="1">
    <source>
        <dbReference type="SAM" id="Phobius"/>
    </source>
</evidence>
<dbReference type="AlphaFoldDB" id="A0A2P4YN81"/>
<reference evidence="2 3" key="1">
    <citation type="journal article" date="2017" name="Genome Biol. Evol.">
        <title>Phytophthora megakarya and P. palmivora, closely related causal agents of cacao black pod rot, underwent increases in genome sizes and gene numbers by different mechanisms.</title>
        <authorList>
            <person name="Ali S.S."/>
            <person name="Shao J."/>
            <person name="Lary D.J."/>
            <person name="Kronmiller B."/>
            <person name="Shen D."/>
            <person name="Strem M.D."/>
            <person name="Amoako-Attah I."/>
            <person name="Akrofi A.Y."/>
            <person name="Begoude B.A."/>
            <person name="Ten Hoopen G.M."/>
            <person name="Coulibaly K."/>
            <person name="Kebe B.I."/>
            <person name="Melnick R.L."/>
            <person name="Guiltinan M.J."/>
            <person name="Tyler B.M."/>
            <person name="Meinhardt L.W."/>
            <person name="Bailey B.A."/>
        </authorList>
    </citation>
    <scope>NUCLEOTIDE SEQUENCE [LARGE SCALE GENOMIC DNA]</scope>
    <source>
        <strain evidence="3">sbr112.9</strain>
    </source>
</reference>
<dbReference type="OrthoDB" id="125287at2759"/>
<feature type="transmembrane region" description="Helical" evidence="1">
    <location>
        <begin position="72"/>
        <end position="94"/>
    </location>
</feature>
<sequence length="148" mass="17264">MLFQAPNAGFAARKSKLLHEILFQLEYRVLVGYIEAVIPLMYASYLSILVCTPSAKYYPQSRSLSADQLQTTIRCILIYATSEILSLVWFHGIVKHKLGFSLLFNLAFVLETEVEQIQSRLFVWIILLLQLPLEHFDFSFRFEWITNR</sequence>
<name>A0A2P4YN81_9STRA</name>
<accession>A0A2P4YN81</accession>
<evidence type="ECO:0000313" key="3">
    <source>
        <dbReference type="Proteomes" id="UP000237271"/>
    </source>
</evidence>
<keyword evidence="1" id="KW-0472">Membrane</keyword>
<protein>
    <recommendedName>
        <fullName evidence="4">Transmembrane protein</fullName>
    </recommendedName>
</protein>
<comment type="caution">
    <text evidence="2">The sequence shown here is derived from an EMBL/GenBank/DDBJ whole genome shotgun (WGS) entry which is preliminary data.</text>
</comment>
<proteinExistence type="predicted"/>